<organism evidence="3 4">
    <name type="scientific">Pseudoxanthomonas winnipegensis</name>
    <dbReference type="NCBI Taxonomy" id="2480810"/>
    <lineage>
        <taxon>Bacteria</taxon>
        <taxon>Pseudomonadati</taxon>
        <taxon>Pseudomonadota</taxon>
        <taxon>Gammaproteobacteria</taxon>
        <taxon>Lysobacterales</taxon>
        <taxon>Lysobacteraceae</taxon>
        <taxon>Pseudoxanthomonas</taxon>
    </lineage>
</organism>
<feature type="domain" description="X-Tfes XVIPCD" evidence="2">
    <location>
        <begin position="431"/>
        <end position="536"/>
    </location>
</feature>
<feature type="region of interest" description="Disordered" evidence="1">
    <location>
        <begin position="393"/>
        <end position="434"/>
    </location>
</feature>
<evidence type="ECO:0000313" key="3">
    <source>
        <dbReference type="EMBL" id="TAA46633.1"/>
    </source>
</evidence>
<proteinExistence type="predicted"/>
<evidence type="ECO:0000259" key="2">
    <source>
        <dbReference type="Pfam" id="PF20410"/>
    </source>
</evidence>
<evidence type="ECO:0000313" key="4">
    <source>
        <dbReference type="Proteomes" id="UP000294164"/>
    </source>
</evidence>
<dbReference type="Pfam" id="PF20410">
    <property type="entry name" value="X-Tfes_XVIPCD"/>
    <property type="match status" value="1"/>
</dbReference>
<reference evidence="3 4" key="1">
    <citation type="submission" date="2019-02" db="EMBL/GenBank/DDBJ databases">
        <title>WGS of Pseudoxanthomonas species novum from clinical isolates.</title>
        <authorList>
            <person name="Bernier A.-M."/>
            <person name="Bernard K."/>
            <person name="Vachon A."/>
        </authorList>
    </citation>
    <scope>NUCLEOTIDE SEQUENCE [LARGE SCALE GENOMIC DNA]</scope>
    <source>
        <strain evidence="3 4">NML130969</strain>
    </source>
</reference>
<dbReference type="InterPro" id="IPR046519">
    <property type="entry name" value="X-Tfes_XVIPCD"/>
</dbReference>
<protein>
    <recommendedName>
        <fullName evidence="2">X-Tfes XVIPCD domain-containing protein</fullName>
    </recommendedName>
</protein>
<feature type="compositionally biased region" description="Low complexity" evidence="1">
    <location>
        <begin position="538"/>
        <end position="552"/>
    </location>
</feature>
<comment type="caution">
    <text evidence="3">The sequence shown here is derived from an EMBL/GenBank/DDBJ whole genome shotgun (WGS) entry which is preliminary data.</text>
</comment>
<name>A0A4Q8M824_9GAMM</name>
<sequence length="566" mass="60850">MEDNSVAPTLPKTELTDDELRALAYFAVGVGSEGSVGGRDVSNRLSFAGRVSGGVMYPVGNSGYSIGTLQTDLGQHPEVATTLVAAYQDWARQAHPDWTLTAGQQAQTTSDLARSGHTITAQQGRALDPVVKSHLDQFLASDAGITYVHERDVAQVDRLMRVGAAVDQLKDTSLYQQSTLDDQARLATMIMKLENQAGQAYYPRIIRGLNDGSIDSVGGVQTAINDLLPNRSGRSHADPDYVETGVAHALEGTEVFNALRNASTQNPLHRSWSNVLSDPLANPVHPDAVAGDADFRSEYATIKTLFLQKGEAPAFIDALDQGGTFGHVIVDARGHRHPQSTNLYAAGDDFVVLDGRGHGKAWVDDRWRDVERSQLSRLDHPDGTTDVSLRVDGQTSRLLHLDPTAQPLRPRQAVGEAPSQPDGPAALTPDRPEHPDHALLEQIRSGVRREDARVGRTYDESSERLSRSLLAACKGGAGDVADGMSSIQRADHVVSGTDNMFVVQGKLGDPAHLRVHVNIVEAMNTPVAQSDAKVQAVNQAQQQGLAHGQQLAPELRAESPRGPVLS</sequence>
<dbReference type="AlphaFoldDB" id="A0A4Q8M824"/>
<gene>
    <name evidence="3" type="ORF">EA655_02895</name>
</gene>
<accession>A0A4Q8M824</accession>
<dbReference type="EMBL" id="SHMG01000001">
    <property type="protein sequence ID" value="TAA46633.1"/>
    <property type="molecule type" value="Genomic_DNA"/>
</dbReference>
<dbReference type="Proteomes" id="UP000294164">
    <property type="component" value="Unassembled WGS sequence"/>
</dbReference>
<dbReference type="RefSeq" id="WP_130533378.1">
    <property type="nucleotide sequence ID" value="NZ_SHMG01000001.1"/>
</dbReference>
<dbReference type="OrthoDB" id="5939551at2"/>
<feature type="region of interest" description="Disordered" evidence="1">
    <location>
        <begin position="538"/>
        <end position="566"/>
    </location>
</feature>
<evidence type="ECO:0000256" key="1">
    <source>
        <dbReference type="SAM" id="MobiDB-lite"/>
    </source>
</evidence>